<organism evidence="2 3">
    <name type="scientific">Lactobacillus melliventris</name>
    <dbReference type="NCBI Taxonomy" id="1218507"/>
    <lineage>
        <taxon>Bacteria</taxon>
        <taxon>Bacillati</taxon>
        <taxon>Bacillota</taxon>
        <taxon>Bacilli</taxon>
        <taxon>Lactobacillales</taxon>
        <taxon>Lactobacillaceae</taxon>
        <taxon>Lactobacillus</taxon>
    </lineage>
</organism>
<keyword evidence="2" id="KW-0614">Plasmid</keyword>
<reference evidence="2 3" key="1">
    <citation type="submission" date="2015-01" db="EMBL/GenBank/DDBJ databases">
        <title>Comparative genomics of the lactic acid bacteria isolated from the honey bee gut.</title>
        <authorList>
            <person name="Ellegaard K.M."/>
            <person name="Tamarit D."/>
            <person name="Javelind E."/>
            <person name="Olofsson T."/>
            <person name="Andersson S.G."/>
            <person name="Vasquez A."/>
        </authorList>
    </citation>
    <scope>NUCLEOTIDE SEQUENCE [LARGE SCALE GENOMIC DNA]</scope>
    <source>
        <strain evidence="2 3">Hma8</strain>
        <plasmid evidence="2">pHma8p1</plasmid>
    </source>
</reference>
<keyword evidence="1" id="KW-0812">Transmembrane</keyword>
<accession>A0A0F4L7W2</accession>
<dbReference type="EMBL" id="JXLI01000019">
    <property type="protein sequence ID" value="KJY54710.1"/>
    <property type="molecule type" value="Genomic_DNA"/>
</dbReference>
<dbReference type="AlphaFoldDB" id="A0A0F4L7W2"/>
<feature type="transmembrane region" description="Helical" evidence="1">
    <location>
        <begin position="20"/>
        <end position="40"/>
    </location>
</feature>
<sequence>MEKLNKKVSNKQLKYDHISYYLTIFATMLVLAYNNLLGGLESVGSVLFDQEFYDELSKAFVYLIILTLYVFAIALKIVSHYPSETLIKNMAEDARKKGVYLRKKIKQHEKGIWGYYYKNEYISYRKDGIKYVINRETNKKGFWYAILGFIILAISYKLICLLVNSACIKNSYLNIMLVKLVFVIILTVVFPLLILGCIIFFLFRNLIGKDEGLITKVFKWFFYGKYTH</sequence>
<feature type="transmembrane region" description="Helical" evidence="1">
    <location>
        <begin position="176"/>
        <end position="203"/>
    </location>
</feature>
<protein>
    <submittedName>
        <fullName evidence="2">Uncharacterized protein</fullName>
    </submittedName>
</protein>
<feature type="transmembrane region" description="Helical" evidence="1">
    <location>
        <begin position="142"/>
        <end position="164"/>
    </location>
</feature>
<keyword evidence="1" id="KW-0472">Membrane</keyword>
<dbReference type="PATRIC" id="fig|1218507.3.peg.30"/>
<evidence type="ECO:0000313" key="3">
    <source>
        <dbReference type="Proteomes" id="UP000033531"/>
    </source>
</evidence>
<geneLocation type="plasmid" evidence="2">
    <name>pHma8p1</name>
</geneLocation>
<name>A0A0F4L7W2_9LACO</name>
<evidence type="ECO:0000256" key="1">
    <source>
        <dbReference type="SAM" id="Phobius"/>
    </source>
</evidence>
<keyword evidence="1" id="KW-1133">Transmembrane helix</keyword>
<dbReference type="HOGENOM" id="CLU_1213593_0_0_9"/>
<dbReference type="RefSeq" id="WP_046325810.1">
    <property type="nucleotide sequence ID" value="NZ_JBHTMT010000007.1"/>
</dbReference>
<gene>
    <name evidence="2" type="ORF">JF74_18850</name>
</gene>
<feature type="transmembrane region" description="Helical" evidence="1">
    <location>
        <begin position="60"/>
        <end position="78"/>
    </location>
</feature>
<comment type="caution">
    <text evidence="2">The sequence shown here is derived from an EMBL/GenBank/DDBJ whole genome shotgun (WGS) entry which is preliminary data.</text>
</comment>
<proteinExistence type="predicted"/>
<dbReference type="Proteomes" id="UP000033531">
    <property type="component" value="Unassembled WGS sequence"/>
</dbReference>
<evidence type="ECO:0000313" key="2">
    <source>
        <dbReference type="EMBL" id="KJY54710.1"/>
    </source>
</evidence>